<dbReference type="AlphaFoldDB" id="A0ABD3QN38"/>
<dbReference type="Proteomes" id="UP001516023">
    <property type="component" value="Unassembled WGS sequence"/>
</dbReference>
<evidence type="ECO:0008006" key="4">
    <source>
        <dbReference type="Google" id="ProtNLM"/>
    </source>
</evidence>
<dbReference type="EMBL" id="JABMIG020000041">
    <property type="protein sequence ID" value="KAL3799140.1"/>
    <property type="molecule type" value="Genomic_DNA"/>
</dbReference>
<accession>A0ABD3QN38</accession>
<organism evidence="2 3">
    <name type="scientific">Cyclotella cryptica</name>
    <dbReference type="NCBI Taxonomy" id="29204"/>
    <lineage>
        <taxon>Eukaryota</taxon>
        <taxon>Sar</taxon>
        <taxon>Stramenopiles</taxon>
        <taxon>Ochrophyta</taxon>
        <taxon>Bacillariophyta</taxon>
        <taxon>Coscinodiscophyceae</taxon>
        <taxon>Thalassiosirophycidae</taxon>
        <taxon>Stephanodiscales</taxon>
        <taxon>Stephanodiscaceae</taxon>
        <taxon>Cyclotella</taxon>
    </lineage>
</organism>
<keyword evidence="3" id="KW-1185">Reference proteome</keyword>
<feature type="compositionally biased region" description="Polar residues" evidence="1">
    <location>
        <begin position="282"/>
        <end position="308"/>
    </location>
</feature>
<feature type="region of interest" description="Disordered" evidence="1">
    <location>
        <begin position="688"/>
        <end position="720"/>
    </location>
</feature>
<proteinExistence type="predicted"/>
<name>A0ABD3QN38_9STRA</name>
<feature type="compositionally biased region" description="Basic residues" evidence="1">
    <location>
        <begin position="711"/>
        <end position="720"/>
    </location>
</feature>
<evidence type="ECO:0000256" key="1">
    <source>
        <dbReference type="SAM" id="MobiDB-lite"/>
    </source>
</evidence>
<feature type="region of interest" description="Disordered" evidence="1">
    <location>
        <begin position="208"/>
        <end position="233"/>
    </location>
</feature>
<reference evidence="2 3" key="1">
    <citation type="journal article" date="2020" name="G3 (Bethesda)">
        <title>Improved Reference Genome for Cyclotella cryptica CCMP332, a Model for Cell Wall Morphogenesis, Salinity Adaptation, and Lipid Production in Diatoms (Bacillariophyta).</title>
        <authorList>
            <person name="Roberts W.R."/>
            <person name="Downey K.M."/>
            <person name="Ruck E.C."/>
            <person name="Traller J.C."/>
            <person name="Alverson A.J."/>
        </authorList>
    </citation>
    <scope>NUCLEOTIDE SEQUENCE [LARGE SCALE GENOMIC DNA]</scope>
    <source>
        <strain evidence="2 3">CCMP332</strain>
    </source>
</reference>
<evidence type="ECO:0000313" key="3">
    <source>
        <dbReference type="Proteomes" id="UP001516023"/>
    </source>
</evidence>
<comment type="caution">
    <text evidence="2">The sequence shown here is derived from an EMBL/GenBank/DDBJ whole genome shotgun (WGS) entry which is preliminary data.</text>
</comment>
<sequence>MPYLGPAFLAPKFKGSGLRYEAALSIQEGDICWTYGPFPCGLFNNLQIFWRGLKKKLVLNEKVQADKIYGKEAPCYVRAPGNFFLALDPMVIAIEKKAGDDPQYYFSSSMSNHQNNKNSLTARPWHPGLKMSPVEWDRSENNRIAAIGLRARAKRHSFPSSAPPPIPMVHPAWNQAPTAQFCNVFNPTPTNAPMGSIASSFQPQSSYGSIYVPAGPPPPPPSTMRNPESAEASFQNMSNRVWGSNTNNRVPLADIKAPTSDFNIQSAPADDDASPPRKKSPVQVQSNDTNQSPVQSNASFTTNADTKPSGNKKWYNGFAFTLHKRLKNGSRLHCSSFRSEPECTAVLKEFDDGTMALTGKHAPGCLRRNGKQVPLPCTSSNCSDQMHQWVEQRATHPDHLHDPADLIWRDCVAHFTEVVGPNFNGLDKSQICNLVYHSREKTFGSNAIAKVESQYSGPSATAFLCCNTTFTDEKKMQRMMCFALPDLLNLLMYPMIAPAYIGVDFERALFTQVSNHFSEADLIGCLFHFKQALRRKMIKLGIPAEEVKFVMQKGVIDLITVIPVEHLNPKGTAFVAAKIYDYCAELYGKGSDEYKESEKRWDDFWADYFMPFWMQPEFVKVWNVAHLVDKKDKMKLLHRTSNGLERYNRHFNGICPTTHPNLVTFAHALHKEAERVLQQMDDVAKGREVPPEYNEPVFPEIPPEFYGNAKRGGKKGRSKK</sequence>
<gene>
    <name evidence="2" type="ORF">HJC23_002268</name>
</gene>
<feature type="region of interest" description="Disordered" evidence="1">
    <location>
        <begin position="259"/>
        <end position="308"/>
    </location>
</feature>
<protein>
    <recommendedName>
        <fullName evidence="4">MULE transposase domain-containing protein</fullName>
    </recommendedName>
</protein>
<evidence type="ECO:0000313" key="2">
    <source>
        <dbReference type="EMBL" id="KAL3799140.1"/>
    </source>
</evidence>